<dbReference type="OrthoDB" id="5329749at2759"/>
<keyword evidence="1" id="KW-0472">Membrane</keyword>
<evidence type="ECO:0000256" key="1">
    <source>
        <dbReference type="SAM" id="Phobius"/>
    </source>
</evidence>
<keyword evidence="3" id="KW-1185">Reference proteome</keyword>
<organism evidence="2 3">
    <name type="scientific">Xylaria flabelliformis</name>
    <dbReference type="NCBI Taxonomy" id="2512241"/>
    <lineage>
        <taxon>Eukaryota</taxon>
        <taxon>Fungi</taxon>
        <taxon>Dikarya</taxon>
        <taxon>Ascomycota</taxon>
        <taxon>Pezizomycotina</taxon>
        <taxon>Sordariomycetes</taxon>
        <taxon>Xylariomycetidae</taxon>
        <taxon>Xylariales</taxon>
        <taxon>Xylariaceae</taxon>
        <taxon>Xylaria</taxon>
    </lineage>
</organism>
<accession>A0A553HSK5</accession>
<proteinExistence type="predicted"/>
<evidence type="ECO:0000313" key="3">
    <source>
        <dbReference type="Proteomes" id="UP000319160"/>
    </source>
</evidence>
<feature type="transmembrane region" description="Helical" evidence="1">
    <location>
        <begin position="17"/>
        <end position="37"/>
    </location>
</feature>
<gene>
    <name evidence="2" type="ORF">FHL15_008145</name>
</gene>
<evidence type="ECO:0000313" key="2">
    <source>
        <dbReference type="EMBL" id="TRX90940.1"/>
    </source>
</evidence>
<sequence>MDGNTIYPPCEDSPLSITSNIIGILTFAFAITAALIYRFSLVRKAAAELQFMNRETRMRYEMIRYKVNRILESNDVDKIRDAATQTMETAQELMYLIDNLDPAFFDSTKRATLGFGVKYMIMRDRLKVMSERFNSANSLLNDMIDT</sequence>
<dbReference type="AlphaFoldDB" id="A0A553HSK5"/>
<keyword evidence="1" id="KW-0812">Transmembrane</keyword>
<dbReference type="EMBL" id="VFLP01000050">
    <property type="protein sequence ID" value="TRX90940.1"/>
    <property type="molecule type" value="Genomic_DNA"/>
</dbReference>
<reference evidence="3" key="1">
    <citation type="submission" date="2019-06" db="EMBL/GenBank/DDBJ databases">
        <title>Draft genome sequence of the griseofulvin-producing fungus Xylaria cubensis strain G536.</title>
        <authorList>
            <person name="Mead M.E."/>
            <person name="Raja H.A."/>
            <person name="Steenwyk J.L."/>
            <person name="Knowles S.L."/>
            <person name="Oberlies N.H."/>
            <person name="Rokas A."/>
        </authorList>
    </citation>
    <scope>NUCLEOTIDE SEQUENCE [LARGE SCALE GENOMIC DNA]</scope>
    <source>
        <strain evidence="3">G536</strain>
    </source>
</reference>
<protein>
    <submittedName>
        <fullName evidence="2">Uncharacterized protein</fullName>
    </submittedName>
</protein>
<comment type="caution">
    <text evidence="2">The sequence shown here is derived from an EMBL/GenBank/DDBJ whole genome shotgun (WGS) entry which is preliminary data.</text>
</comment>
<name>A0A553HSK5_9PEZI</name>
<dbReference type="Proteomes" id="UP000319160">
    <property type="component" value="Unassembled WGS sequence"/>
</dbReference>
<keyword evidence="1" id="KW-1133">Transmembrane helix</keyword>